<keyword evidence="2" id="KW-1015">Disulfide bond</keyword>
<dbReference type="Proteomes" id="UP001303046">
    <property type="component" value="Unassembled WGS sequence"/>
</dbReference>
<feature type="domain" description="C-type lectin" evidence="6">
    <location>
        <begin position="54"/>
        <end position="185"/>
    </location>
</feature>
<evidence type="ECO:0008006" key="10">
    <source>
        <dbReference type="Google" id="ProtNLM"/>
    </source>
</evidence>
<evidence type="ECO:0000256" key="1">
    <source>
        <dbReference type="ARBA" id="ARBA00022734"/>
    </source>
</evidence>
<dbReference type="CDD" id="cd22840">
    <property type="entry name" value="Gal_Rha_Lectin_LAT2"/>
    <property type="match status" value="1"/>
</dbReference>
<dbReference type="PROSITE" id="PS50041">
    <property type="entry name" value="C_TYPE_LECTIN_2"/>
    <property type="match status" value="2"/>
</dbReference>
<evidence type="ECO:0000313" key="8">
    <source>
        <dbReference type="EMBL" id="KAK6732017.1"/>
    </source>
</evidence>
<dbReference type="EMBL" id="JAVFWL010000002">
    <property type="protein sequence ID" value="KAK6732017.1"/>
    <property type="molecule type" value="Genomic_DNA"/>
</dbReference>
<feature type="domain" description="EGF-like" evidence="5">
    <location>
        <begin position="19"/>
        <end position="59"/>
    </location>
</feature>
<dbReference type="PANTHER" id="PTHR22799:SF6">
    <property type="entry name" value="C-TYPE LECTIN DOMAIN FAMILY 4 MEMBER M-LIKE"/>
    <property type="match status" value="1"/>
</dbReference>
<dbReference type="Gene3D" id="3.10.100.10">
    <property type="entry name" value="Mannose-Binding Protein A, subunit A"/>
    <property type="match status" value="2"/>
</dbReference>
<dbReference type="PROSITE" id="PS50026">
    <property type="entry name" value="EGF_3"/>
    <property type="match status" value="1"/>
</dbReference>
<keyword evidence="9" id="KW-1185">Reference proteome</keyword>
<keyword evidence="3" id="KW-0245">EGF-like domain</keyword>
<keyword evidence="1" id="KW-0430">Lectin</keyword>
<dbReference type="PROSITE" id="PS01186">
    <property type="entry name" value="EGF_2"/>
    <property type="match status" value="1"/>
</dbReference>
<dbReference type="InterPro" id="IPR001304">
    <property type="entry name" value="C-type_lectin-like"/>
</dbReference>
<dbReference type="Pfam" id="PF00059">
    <property type="entry name" value="Lectin_C"/>
    <property type="match status" value="2"/>
</dbReference>
<keyword evidence="4" id="KW-0732">Signal</keyword>
<evidence type="ECO:0000313" key="9">
    <source>
        <dbReference type="Proteomes" id="UP001303046"/>
    </source>
</evidence>
<comment type="caution">
    <text evidence="3">Lacks conserved residue(s) required for the propagation of feature annotation.</text>
</comment>
<dbReference type="InterPro" id="IPR000922">
    <property type="entry name" value="Lectin_gal-bd_dom"/>
</dbReference>
<proteinExistence type="predicted"/>
<dbReference type="InterPro" id="IPR018378">
    <property type="entry name" value="C-type_lectin_CS"/>
</dbReference>
<dbReference type="SMART" id="SM00034">
    <property type="entry name" value="CLECT"/>
    <property type="match status" value="2"/>
</dbReference>
<feature type="domain" description="C-type lectin" evidence="6">
    <location>
        <begin position="329"/>
        <end position="409"/>
    </location>
</feature>
<protein>
    <recommendedName>
        <fullName evidence="10">Lectin C-type domain protein</fullName>
    </recommendedName>
</protein>
<evidence type="ECO:0000259" key="7">
    <source>
        <dbReference type="PROSITE" id="PS50228"/>
    </source>
</evidence>
<feature type="domain" description="SUEL-type lectin" evidence="7">
    <location>
        <begin position="225"/>
        <end position="301"/>
    </location>
</feature>
<dbReference type="Gene3D" id="2.60.120.740">
    <property type="match status" value="1"/>
</dbReference>
<name>A0ABR1C0C2_NECAM</name>
<dbReference type="PROSITE" id="PS00022">
    <property type="entry name" value="EGF_1"/>
    <property type="match status" value="1"/>
</dbReference>
<organism evidence="8 9">
    <name type="scientific">Necator americanus</name>
    <name type="common">Human hookworm</name>
    <dbReference type="NCBI Taxonomy" id="51031"/>
    <lineage>
        <taxon>Eukaryota</taxon>
        <taxon>Metazoa</taxon>
        <taxon>Ecdysozoa</taxon>
        <taxon>Nematoda</taxon>
        <taxon>Chromadorea</taxon>
        <taxon>Rhabditida</taxon>
        <taxon>Rhabditina</taxon>
        <taxon>Rhabditomorpha</taxon>
        <taxon>Strongyloidea</taxon>
        <taxon>Ancylostomatidae</taxon>
        <taxon>Bunostominae</taxon>
        <taxon>Necator</taxon>
    </lineage>
</organism>
<dbReference type="PROSITE" id="PS00615">
    <property type="entry name" value="C_TYPE_LECTIN_1"/>
    <property type="match status" value="1"/>
</dbReference>
<dbReference type="InterPro" id="IPR016187">
    <property type="entry name" value="CTDL_fold"/>
</dbReference>
<comment type="caution">
    <text evidence="8">The sequence shown here is derived from an EMBL/GenBank/DDBJ whole genome shotgun (WGS) entry which is preliminary data.</text>
</comment>
<evidence type="ECO:0000256" key="4">
    <source>
        <dbReference type="SAM" id="SignalP"/>
    </source>
</evidence>
<feature type="chain" id="PRO_5045122045" description="Lectin C-type domain protein" evidence="4">
    <location>
        <begin position="19"/>
        <end position="422"/>
    </location>
</feature>
<sequence>MRILIWLLILFLICGSKTNVEECRNQNLCENGGTCLLSADLPVGRKCEDDEVYHMDYCYSFNEQPMRWSEAAIYCEDRGRTLSLTETNDDQTFYAGYIQGMISATQAWRPDVTGVWTSVRSVPNGSEPAWVAFPGSYVVNRQYWQPGEPNIYPNYDDVCVSLQQETMYRSWMSQSCSALNYVVCKRKAVDQVSSKSRAAQCICSTGYVGLRCEQRSGEGSPQNVSCASVPFEFACRNGGTIHVEYASYGAVEGYACSRNMLTVTQTCVHPNSLKTITNKCEGLNYCNIQKLTEVFPETPCPVQDELYLHYRFTCPEENHSVCPSGAFYMSGRCFVINTKRKRVSQSAAQQACRKEGGYLASNIDSSVDSELSRQVVRQSKEDDAFWIDLKVNGEGYPVWSDGSNLLYRNKAIQHSMFAICLD</sequence>
<evidence type="ECO:0000259" key="6">
    <source>
        <dbReference type="PROSITE" id="PS50041"/>
    </source>
</evidence>
<dbReference type="PROSITE" id="PS50228">
    <property type="entry name" value="SUEL_LECTIN"/>
    <property type="match status" value="1"/>
</dbReference>
<accession>A0ABR1C0C2</accession>
<dbReference type="CDD" id="cd00037">
    <property type="entry name" value="CLECT"/>
    <property type="match status" value="2"/>
</dbReference>
<dbReference type="InterPro" id="IPR051663">
    <property type="entry name" value="CLec_Tetranectin-domain"/>
</dbReference>
<evidence type="ECO:0000256" key="2">
    <source>
        <dbReference type="ARBA" id="ARBA00023157"/>
    </source>
</evidence>
<evidence type="ECO:0000256" key="3">
    <source>
        <dbReference type="PROSITE-ProRule" id="PRU00076"/>
    </source>
</evidence>
<dbReference type="InterPro" id="IPR016186">
    <property type="entry name" value="C-type_lectin-like/link_sf"/>
</dbReference>
<dbReference type="InterPro" id="IPR000742">
    <property type="entry name" value="EGF"/>
</dbReference>
<dbReference type="InterPro" id="IPR043159">
    <property type="entry name" value="Lectin_gal-bd_sf"/>
</dbReference>
<dbReference type="PANTHER" id="PTHR22799">
    <property type="entry name" value="TETRANECTIN-RELATED"/>
    <property type="match status" value="1"/>
</dbReference>
<dbReference type="Pfam" id="PF02140">
    <property type="entry name" value="SUEL_Lectin"/>
    <property type="match status" value="1"/>
</dbReference>
<reference evidence="8 9" key="1">
    <citation type="submission" date="2023-08" db="EMBL/GenBank/DDBJ databases">
        <title>A Necator americanus chromosomal reference genome.</title>
        <authorList>
            <person name="Ilik V."/>
            <person name="Petrzelkova K.J."/>
            <person name="Pardy F."/>
            <person name="Fuh T."/>
            <person name="Niatou-Singa F.S."/>
            <person name="Gouil Q."/>
            <person name="Baker L."/>
            <person name="Ritchie M.E."/>
            <person name="Jex A.R."/>
            <person name="Gazzola D."/>
            <person name="Li H."/>
            <person name="Toshio Fujiwara R."/>
            <person name="Zhan B."/>
            <person name="Aroian R.V."/>
            <person name="Pafco B."/>
            <person name="Schwarz E.M."/>
        </authorList>
    </citation>
    <scope>NUCLEOTIDE SEQUENCE [LARGE SCALE GENOMIC DNA]</scope>
    <source>
        <strain evidence="8 9">Aroian</strain>
        <tissue evidence="8">Whole animal</tissue>
    </source>
</reference>
<gene>
    <name evidence="8" type="primary">Necator_chrII.g4207</name>
    <name evidence="8" type="ORF">RB195_016415</name>
</gene>
<dbReference type="SUPFAM" id="SSF56436">
    <property type="entry name" value="C-type lectin-like"/>
    <property type="match status" value="2"/>
</dbReference>
<feature type="signal peptide" evidence="4">
    <location>
        <begin position="1"/>
        <end position="18"/>
    </location>
</feature>
<evidence type="ECO:0000259" key="5">
    <source>
        <dbReference type="PROSITE" id="PS50026"/>
    </source>
</evidence>